<evidence type="ECO:0000256" key="9">
    <source>
        <dbReference type="RuleBase" id="RU364024"/>
    </source>
</evidence>
<dbReference type="AlphaFoldDB" id="A0A4P9YEB9"/>
<dbReference type="EMBL" id="ML005700">
    <property type="protein sequence ID" value="RKP17716.1"/>
    <property type="molecule type" value="Genomic_DNA"/>
</dbReference>
<dbReference type="Proteomes" id="UP000281549">
    <property type="component" value="Unassembled WGS sequence"/>
</dbReference>
<evidence type="ECO:0000256" key="1">
    <source>
        <dbReference type="ARBA" id="ARBA00002817"/>
    </source>
</evidence>
<evidence type="ECO:0000256" key="5">
    <source>
        <dbReference type="ARBA" id="ARBA00023015"/>
    </source>
</evidence>
<dbReference type="InterPro" id="IPR040662">
    <property type="entry name" value="Tfb2_C"/>
</dbReference>
<evidence type="ECO:0000256" key="7">
    <source>
        <dbReference type="ARBA" id="ARBA00023204"/>
    </source>
</evidence>
<dbReference type="InterPro" id="IPR004598">
    <property type="entry name" value="TFIIH_p52/Tfb2"/>
</dbReference>
<feature type="domain" description="Transcription factor Tfb2 C-terminal" evidence="10">
    <location>
        <begin position="179"/>
        <end position="238"/>
    </location>
</feature>
<evidence type="ECO:0000256" key="6">
    <source>
        <dbReference type="ARBA" id="ARBA00023163"/>
    </source>
</evidence>
<reference evidence="12" key="1">
    <citation type="journal article" date="2018" name="Nat. Microbiol.">
        <title>Leveraging single-cell genomics to expand the fungal tree of life.</title>
        <authorList>
            <person name="Ahrendt S.R."/>
            <person name="Quandt C.A."/>
            <person name="Ciobanu D."/>
            <person name="Clum A."/>
            <person name="Salamov A."/>
            <person name="Andreopoulos B."/>
            <person name="Cheng J.F."/>
            <person name="Woyke T."/>
            <person name="Pelin A."/>
            <person name="Henrissat B."/>
            <person name="Reynolds N.K."/>
            <person name="Benny G.L."/>
            <person name="Smith M.E."/>
            <person name="James T.Y."/>
            <person name="Grigoriev I.V."/>
        </authorList>
    </citation>
    <scope>NUCLEOTIDE SEQUENCE [LARGE SCALE GENOMIC DNA]</scope>
    <source>
        <strain evidence="12">CSF55</strain>
    </source>
</reference>
<feature type="non-terminal residue" evidence="11">
    <location>
        <position position="239"/>
    </location>
</feature>
<evidence type="ECO:0000259" key="10">
    <source>
        <dbReference type="Pfam" id="PF18307"/>
    </source>
</evidence>
<evidence type="ECO:0000256" key="3">
    <source>
        <dbReference type="ARBA" id="ARBA00007132"/>
    </source>
</evidence>
<name>A0A4P9YEB9_ROZAC</name>
<dbReference type="GO" id="GO:0001671">
    <property type="term" value="F:ATPase activator activity"/>
    <property type="evidence" value="ECO:0007669"/>
    <property type="project" value="InterPro"/>
</dbReference>
<gene>
    <name evidence="11" type="ORF">ROZALSC1DRAFT_30509</name>
</gene>
<accession>A0A4P9YEB9</accession>
<evidence type="ECO:0000256" key="2">
    <source>
        <dbReference type="ARBA" id="ARBA00004123"/>
    </source>
</evidence>
<keyword evidence="6 9" id="KW-0804">Transcription</keyword>
<dbReference type="Pfam" id="PF03849">
    <property type="entry name" value="Tfb2"/>
    <property type="match status" value="1"/>
</dbReference>
<dbReference type="GO" id="GO:0000439">
    <property type="term" value="C:transcription factor TFIIH core complex"/>
    <property type="evidence" value="ECO:0007669"/>
    <property type="project" value="InterPro"/>
</dbReference>
<evidence type="ECO:0000313" key="11">
    <source>
        <dbReference type="EMBL" id="RKP17716.1"/>
    </source>
</evidence>
<organism evidence="11 12">
    <name type="scientific">Rozella allomycis (strain CSF55)</name>
    <dbReference type="NCBI Taxonomy" id="988480"/>
    <lineage>
        <taxon>Eukaryota</taxon>
        <taxon>Fungi</taxon>
        <taxon>Fungi incertae sedis</taxon>
        <taxon>Cryptomycota</taxon>
        <taxon>Cryptomycota incertae sedis</taxon>
        <taxon>Rozella</taxon>
    </lineage>
</organism>
<dbReference type="Pfam" id="PF18307">
    <property type="entry name" value="Tfb2_C"/>
    <property type="match status" value="1"/>
</dbReference>
<keyword evidence="7 9" id="KW-0234">DNA repair</keyword>
<sequence length="239" mass="27510">MMEGTQTQLSKFVTKIFSKNQQYVAENFSLLAHSAFVPLGSQGNDMRSYSQTQKQFIKDCSEFGLYFIKGDLAYPTKFVTMLFSDKTIQETTGFILVETNFRVYAYTESDLNMAILKLFCHMQGRFPNLVYGLITQDSVRKAYDMGITAKQIISFLTSHAHPRMKQTGQSQLIPTTICDQLLLWEKDTLRVSSGAFLMYEGFENEGMFAEACQYINRIKGVHIQDSKNRRIYVQEDYND</sequence>
<keyword evidence="8 9" id="KW-0539">Nucleus</keyword>
<dbReference type="Gene3D" id="3.30.70.2610">
    <property type="match status" value="1"/>
</dbReference>
<keyword evidence="4 9" id="KW-0227">DNA damage</keyword>
<dbReference type="GO" id="GO:0003690">
    <property type="term" value="F:double-stranded DNA binding"/>
    <property type="evidence" value="ECO:0007669"/>
    <property type="project" value="TreeGrafter"/>
</dbReference>
<comment type="function">
    <text evidence="1">Component of the general transcription and DNA repair factor IIH (TFIIH) core complex, which is involved in general and transcription-coupled nucleotide excision repair (NER) of damaged DNA and, when complexed to TFIIK, in RNA transcription by RNA polymerase II. In NER, TFIIH acts by opening DNA around the lesion to allow the excision of the damaged oligonucleotide and its replacement by a new DNA fragment. In transcription, TFIIH has an essential role in transcription initiation. When the pre-initiation complex (PIC) has been established, TFIIH is required for promoter opening and promoter escape. Phosphorylation of the C-terminal tail (CTD) of the largest subunit of RNA polymerase II by the kinase module TFIIK controls the initiation of transcription.</text>
</comment>
<comment type="similarity">
    <text evidence="3 9">Belongs to the TFB2 family.</text>
</comment>
<proteinExistence type="inferred from homology"/>
<evidence type="ECO:0000256" key="4">
    <source>
        <dbReference type="ARBA" id="ARBA00022763"/>
    </source>
</evidence>
<evidence type="ECO:0000313" key="12">
    <source>
        <dbReference type="Proteomes" id="UP000281549"/>
    </source>
</evidence>
<dbReference type="GO" id="GO:0005675">
    <property type="term" value="C:transcription factor TFIIH holo complex"/>
    <property type="evidence" value="ECO:0007669"/>
    <property type="project" value="TreeGrafter"/>
</dbReference>
<dbReference type="PANTHER" id="PTHR13152">
    <property type="entry name" value="TFIIH, POLYPEPTIDE 4"/>
    <property type="match status" value="1"/>
</dbReference>
<dbReference type="GO" id="GO:0006289">
    <property type="term" value="P:nucleotide-excision repair"/>
    <property type="evidence" value="ECO:0007669"/>
    <property type="project" value="InterPro"/>
</dbReference>
<comment type="function">
    <text evidence="9">Component of the general transcription and DNA repair factor IIH (TFIIH) core complex which is involved in general and transcription-coupled nucleotide excision repair (NER) of damaged DNA.</text>
</comment>
<dbReference type="PANTHER" id="PTHR13152:SF0">
    <property type="entry name" value="GENERAL TRANSCRIPTION FACTOR IIH SUBUNIT 4"/>
    <property type="match status" value="1"/>
</dbReference>
<evidence type="ECO:0000256" key="8">
    <source>
        <dbReference type="ARBA" id="ARBA00023242"/>
    </source>
</evidence>
<comment type="subcellular location">
    <subcellularLocation>
        <location evidence="2 9">Nucleus</location>
    </subcellularLocation>
</comment>
<protein>
    <recommendedName>
        <fullName evidence="9">RNA polymerase II transcription factor B subunit 2</fullName>
    </recommendedName>
</protein>
<keyword evidence="5 9" id="KW-0805">Transcription regulation</keyword>